<reference evidence="5 6" key="1">
    <citation type="submission" date="2018-05" db="EMBL/GenBank/DDBJ databases">
        <title>Evolution of GPA BGCs.</title>
        <authorList>
            <person name="Waglechner N."/>
            <person name="Wright G.D."/>
        </authorList>
    </citation>
    <scope>NUCLEOTIDE SEQUENCE [LARGE SCALE GENOMIC DNA]</scope>
    <source>
        <strain evidence="5 6">DSM 5908</strain>
    </source>
</reference>
<dbReference type="PANTHER" id="PTHR30024">
    <property type="entry name" value="ALIPHATIC SULFONATES-BINDING PROTEIN-RELATED"/>
    <property type="match status" value="1"/>
</dbReference>
<dbReference type="PROSITE" id="PS51257">
    <property type="entry name" value="PROKAR_LIPOPROTEIN"/>
    <property type="match status" value="1"/>
</dbReference>
<dbReference type="GO" id="GO:0042597">
    <property type="term" value="C:periplasmic space"/>
    <property type="evidence" value="ECO:0007669"/>
    <property type="project" value="UniProtKB-SubCell"/>
</dbReference>
<protein>
    <submittedName>
        <fullName evidence="5">ABC transporter substrate-binding protein</fullName>
    </submittedName>
</protein>
<dbReference type="EMBL" id="QHHU01000010">
    <property type="protein sequence ID" value="RSM47413.1"/>
    <property type="molecule type" value="Genomic_DNA"/>
</dbReference>
<keyword evidence="3" id="KW-0732">Signal</keyword>
<dbReference type="OrthoDB" id="8892982at2"/>
<evidence type="ECO:0000256" key="2">
    <source>
        <dbReference type="ARBA" id="ARBA00010742"/>
    </source>
</evidence>
<evidence type="ECO:0000313" key="6">
    <source>
        <dbReference type="Proteomes" id="UP000286716"/>
    </source>
</evidence>
<proteinExistence type="inferred from homology"/>
<comment type="caution">
    <text evidence="5">The sequence shown here is derived from an EMBL/GenBank/DDBJ whole genome shotgun (WGS) entry which is preliminary data.</text>
</comment>
<keyword evidence="6" id="KW-1185">Reference proteome</keyword>
<evidence type="ECO:0000259" key="4">
    <source>
        <dbReference type="SMART" id="SM00062"/>
    </source>
</evidence>
<accession>A0A428WWE6</accession>
<comment type="subcellular location">
    <subcellularLocation>
        <location evidence="1">Periplasm</location>
    </subcellularLocation>
</comment>
<comment type="similarity">
    <text evidence="2">Belongs to the bacterial solute-binding protein SsuA/TauA family.</text>
</comment>
<evidence type="ECO:0000313" key="5">
    <source>
        <dbReference type="EMBL" id="RSM47413.1"/>
    </source>
</evidence>
<dbReference type="PANTHER" id="PTHR30024:SF47">
    <property type="entry name" value="TAURINE-BINDING PERIPLASMIC PROTEIN"/>
    <property type="match status" value="1"/>
</dbReference>
<dbReference type="SMART" id="SM00062">
    <property type="entry name" value="PBPb"/>
    <property type="match status" value="1"/>
</dbReference>
<evidence type="ECO:0000256" key="3">
    <source>
        <dbReference type="ARBA" id="ARBA00022729"/>
    </source>
</evidence>
<organism evidence="5 6">
    <name type="scientific">Amycolatopsis balhimycina DSM 5908</name>
    <dbReference type="NCBI Taxonomy" id="1081091"/>
    <lineage>
        <taxon>Bacteria</taxon>
        <taxon>Bacillati</taxon>
        <taxon>Actinomycetota</taxon>
        <taxon>Actinomycetes</taxon>
        <taxon>Pseudonocardiales</taxon>
        <taxon>Pseudonocardiaceae</taxon>
        <taxon>Amycolatopsis</taxon>
    </lineage>
</organism>
<dbReference type="Pfam" id="PF09084">
    <property type="entry name" value="NMT1"/>
    <property type="match status" value="1"/>
</dbReference>
<dbReference type="Proteomes" id="UP000286716">
    <property type="component" value="Unassembled WGS sequence"/>
</dbReference>
<name>A0A428WWE6_AMYBA</name>
<dbReference type="InterPro" id="IPR001638">
    <property type="entry name" value="Solute-binding_3/MltF_N"/>
</dbReference>
<gene>
    <name evidence="5" type="ORF">DMA12_09335</name>
</gene>
<evidence type="ECO:0000256" key="1">
    <source>
        <dbReference type="ARBA" id="ARBA00004418"/>
    </source>
</evidence>
<dbReference type="SUPFAM" id="SSF53850">
    <property type="entry name" value="Periplasmic binding protein-like II"/>
    <property type="match status" value="1"/>
</dbReference>
<dbReference type="Gene3D" id="3.40.190.10">
    <property type="entry name" value="Periplasmic binding protein-like II"/>
    <property type="match status" value="2"/>
</dbReference>
<sequence>MFGIARSSIRVRAVLALAAVTVVTAVTGCGALGSVTPKASSSGSGLEKVTLKVSILPTTDLAPFWLAQDSGYFEAEGLTVESVIAASGQASLTKAISGDVDIAFSTYPPFFTAKSTGAADMELVADATSVNAKSNAIVTVPNSPVKTIFDLAGKKIAITAKNTASDLLTRSVMQDHNVDYGKVNWVLIALPNIAAALQQGQADAAYLPEPYITQAAKTAGAIPIVDINTGATQDFPLTGYGATKKWVRENPKTLAAFQRAMQRATHDATNDRAKVEPLLVRFAKIDEDTAKLLTLPGYGSIIDARRLQRVPDLLLQLGAIPSPIDVNSMIGPQAGR</sequence>
<dbReference type="AlphaFoldDB" id="A0A428WWE6"/>
<feature type="domain" description="Solute-binding protein family 3/N-terminal" evidence="4">
    <location>
        <begin position="50"/>
        <end position="286"/>
    </location>
</feature>
<dbReference type="InterPro" id="IPR015168">
    <property type="entry name" value="SsuA/THI5"/>
</dbReference>